<gene>
    <name evidence="1" type="ORF">KUTeg_009801</name>
</gene>
<organism evidence="1 2">
    <name type="scientific">Tegillarca granosa</name>
    <name type="common">Malaysian cockle</name>
    <name type="synonym">Anadara granosa</name>
    <dbReference type="NCBI Taxonomy" id="220873"/>
    <lineage>
        <taxon>Eukaryota</taxon>
        <taxon>Metazoa</taxon>
        <taxon>Spiralia</taxon>
        <taxon>Lophotrochozoa</taxon>
        <taxon>Mollusca</taxon>
        <taxon>Bivalvia</taxon>
        <taxon>Autobranchia</taxon>
        <taxon>Pteriomorphia</taxon>
        <taxon>Arcoida</taxon>
        <taxon>Arcoidea</taxon>
        <taxon>Arcidae</taxon>
        <taxon>Tegillarca</taxon>
    </lineage>
</organism>
<reference evidence="1 2" key="1">
    <citation type="submission" date="2022-12" db="EMBL/GenBank/DDBJ databases">
        <title>Chromosome-level genome of Tegillarca granosa.</title>
        <authorList>
            <person name="Kim J."/>
        </authorList>
    </citation>
    <scope>NUCLEOTIDE SEQUENCE [LARGE SCALE GENOMIC DNA]</scope>
    <source>
        <strain evidence="1">Teg-2019</strain>
        <tissue evidence="1">Adductor muscle</tissue>
    </source>
</reference>
<evidence type="ECO:0000313" key="1">
    <source>
        <dbReference type="EMBL" id="KAJ8312428.1"/>
    </source>
</evidence>
<keyword evidence="2" id="KW-1185">Reference proteome</keyword>
<dbReference type="SUPFAM" id="SSF48452">
    <property type="entry name" value="TPR-like"/>
    <property type="match status" value="1"/>
</dbReference>
<dbReference type="EMBL" id="JARBDR010000440">
    <property type="protein sequence ID" value="KAJ8312428.1"/>
    <property type="molecule type" value="Genomic_DNA"/>
</dbReference>
<dbReference type="Proteomes" id="UP001217089">
    <property type="component" value="Unassembled WGS sequence"/>
</dbReference>
<comment type="caution">
    <text evidence="1">The sequence shown here is derived from an EMBL/GenBank/DDBJ whole genome shotgun (WGS) entry which is preliminary data.</text>
</comment>
<sequence length="412" mass="48017">MALQYLRKQISEISKEIDPVEISTKLKKRLLITDFQHESILCLFNAEFSRDFIWSELFRILEKNRLQCKTTDIFQILEECGYSSIALKLRLQHRQELAASQISSAVQKLDSQSSISRQNAQKLYINLKSFSNSDVFREPRTFLRSLAFRTKTKFEAENCVDKKRNLADRYAALICAEIDAHAMLFHEKFPTHGLLNELKQIVPQTTNPFITNVSFNAQMGITYAIMGEIDKADEHLKQARASSHNIEQCVEMDHMFYILVFSLICEYEKHPTSDLRDKIMEMADIGLQCSDNDEEDIKIFWRRTFFLRMIHCLLGISCKGAPILGSKITSRCIEKAKNLLAEVDKYWNTLESRRKVWYYVARARVQEIEKNYDSARAYLQNAIQIATDGNFGELPYITTYLNDLQLQCTKWF</sequence>
<accession>A0ABQ9F4X6</accession>
<name>A0ABQ9F4X6_TEGGR</name>
<proteinExistence type="predicted"/>
<protein>
    <submittedName>
        <fullName evidence="1">Uncharacterized protein</fullName>
    </submittedName>
</protein>
<evidence type="ECO:0000313" key="2">
    <source>
        <dbReference type="Proteomes" id="UP001217089"/>
    </source>
</evidence>
<dbReference type="InterPro" id="IPR011990">
    <property type="entry name" value="TPR-like_helical_dom_sf"/>
</dbReference>